<proteinExistence type="inferred from homology"/>
<dbReference type="GeneID" id="96777591"/>
<comment type="similarity">
    <text evidence="1">Belongs to the AAA ATPase family.</text>
</comment>
<evidence type="ECO:0000256" key="2">
    <source>
        <dbReference type="ARBA" id="ARBA00022741"/>
    </source>
</evidence>
<dbReference type="InterPro" id="IPR027417">
    <property type="entry name" value="P-loop_NTPase"/>
</dbReference>
<sequence>MKRREENETKSAVANNTESVQKNTRNNGPVFFVEEPKYTLDDIILPSNVKEQILDVADYAHNSKVVFEDWGLEITHKYSKRMGINLYGPSGTGKTMAAHAIANYLGRKILIVNYADLESKYVGETPKNIRKAFQTAKDTHSVIFFDEADAILSRRVTNMSNATDVSVNQTRSVMLMLLNDYQDFIIFATNFIENFDSAFMRRISRHIRFELPDYECRVKLWQNYIPYKMPNNIDIKKLSTDYDGLSGSDIENAVLMAAFKSARHRDRFVSHDYVEEVVQGILKSKNENKKEMVVTKKRVVSEEYAKKQMEKSN</sequence>
<dbReference type="InterPro" id="IPR003593">
    <property type="entry name" value="AAA+_ATPase"/>
</dbReference>
<feature type="region of interest" description="Disordered" evidence="4">
    <location>
        <begin position="1"/>
        <end position="27"/>
    </location>
</feature>
<accession>A0A6I2UDB5</accession>
<evidence type="ECO:0000256" key="1">
    <source>
        <dbReference type="ARBA" id="ARBA00006914"/>
    </source>
</evidence>
<dbReference type="SMART" id="SM00382">
    <property type="entry name" value="AAA"/>
    <property type="match status" value="1"/>
</dbReference>
<protein>
    <submittedName>
        <fullName evidence="6">ATP-binding protein</fullName>
    </submittedName>
</protein>
<dbReference type="CDD" id="cd19481">
    <property type="entry name" value="RecA-like_protease"/>
    <property type="match status" value="1"/>
</dbReference>
<evidence type="ECO:0000259" key="5">
    <source>
        <dbReference type="SMART" id="SM00382"/>
    </source>
</evidence>
<comment type="caution">
    <text evidence="6">The sequence shown here is derived from an EMBL/GenBank/DDBJ whole genome shotgun (WGS) entry which is preliminary data.</text>
</comment>
<dbReference type="PANTHER" id="PTHR23073">
    <property type="entry name" value="26S PROTEASOME REGULATORY SUBUNIT"/>
    <property type="match status" value="1"/>
</dbReference>
<dbReference type="SUPFAM" id="SSF52540">
    <property type="entry name" value="P-loop containing nucleoside triphosphate hydrolases"/>
    <property type="match status" value="1"/>
</dbReference>
<dbReference type="InterPro" id="IPR050221">
    <property type="entry name" value="26S_Proteasome_ATPase"/>
</dbReference>
<keyword evidence="7" id="KW-1185">Reference proteome</keyword>
<reference evidence="6 7" key="1">
    <citation type="submission" date="2019-08" db="EMBL/GenBank/DDBJ databases">
        <title>In-depth cultivation of the pig gut microbiome towards novel bacterial diversity and tailored functional studies.</title>
        <authorList>
            <person name="Wylensek D."/>
            <person name="Hitch T.C.A."/>
            <person name="Clavel T."/>
        </authorList>
    </citation>
    <scope>NUCLEOTIDE SEQUENCE [LARGE SCALE GENOMIC DNA]</scope>
    <source>
        <strain evidence="6 7">WCA-693-APC-5D-A</strain>
    </source>
</reference>
<dbReference type="Proteomes" id="UP000433181">
    <property type="component" value="Unassembled WGS sequence"/>
</dbReference>
<feature type="domain" description="AAA+ ATPase" evidence="5">
    <location>
        <begin position="80"/>
        <end position="213"/>
    </location>
</feature>
<evidence type="ECO:0000313" key="6">
    <source>
        <dbReference type="EMBL" id="MSU07680.1"/>
    </source>
</evidence>
<evidence type="ECO:0000256" key="4">
    <source>
        <dbReference type="SAM" id="MobiDB-lite"/>
    </source>
</evidence>
<feature type="compositionally biased region" description="Polar residues" evidence="4">
    <location>
        <begin position="10"/>
        <end position="27"/>
    </location>
</feature>
<evidence type="ECO:0000256" key="3">
    <source>
        <dbReference type="ARBA" id="ARBA00022840"/>
    </source>
</evidence>
<dbReference type="GO" id="GO:0005524">
    <property type="term" value="F:ATP binding"/>
    <property type="evidence" value="ECO:0007669"/>
    <property type="project" value="UniProtKB-KW"/>
</dbReference>
<dbReference type="EMBL" id="VUNR01000002">
    <property type="protein sequence ID" value="MSU07680.1"/>
    <property type="molecule type" value="Genomic_DNA"/>
</dbReference>
<dbReference type="InterPro" id="IPR003959">
    <property type="entry name" value="ATPase_AAA_core"/>
</dbReference>
<dbReference type="Pfam" id="PF00004">
    <property type="entry name" value="AAA"/>
    <property type="match status" value="1"/>
</dbReference>
<keyword evidence="3 6" id="KW-0067">ATP-binding</keyword>
<dbReference type="GO" id="GO:0016887">
    <property type="term" value="F:ATP hydrolysis activity"/>
    <property type="evidence" value="ECO:0007669"/>
    <property type="project" value="InterPro"/>
</dbReference>
<dbReference type="Gene3D" id="3.40.50.300">
    <property type="entry name" value="P-loop containing nucleotide triphosphate hydrolases"/>
    <property type="match status" value="1"/>
</dbReference>
<evidence type="ECO:0000313" key="7">
    <source>
        <dbReference type="Proteomes" id="UP000433181"/>
    </source>
</evidence>
<organism evidence="6 7">
    <name type="scientific">Anaerovibrio slackiae</name>
    <dbReference type="NCBI Taxonomy" id="2652309"/>
    <lineage>
        <taxon>Bacteria</taxon>
        <taxon>Bacillati</taxon>
        <taxon>Bacillota</taxon>
        <taxon>Negativicutes</taxon>
        <taxon>Selenomonadales</taxon>
        <taxon>Selenomonadaceae</taxon>
        <taxon>Anaerovibrio</taxon>
    </lineage>
</organism>
<dbReference type="RefSeq" id="WP_154405454.1">
    <property type="nucleotide sequence ID" value="NZ_VUNR01000002.1"/>
</dbReference>
<dbReference type="Gene3D" id="1.10.8.60">
    <property type="match status" value="1"/>
</dbReference>
<keyword evidence="2" id="KW-0547">Nucleotide-binding</keyword>
<dbReference type="AlphaFoldDB" id="A0A6I2UDB5"/>
<gene>
    <name evidence="6" type="ORF">FYJ84_01535</name>
</gene>
<name>A0A6I2UDB5_9FIRM</name>